<name>A0A167P0M6_9HYPO</name>
<keyword evidence="6" id="KW-0418">Kinase</keyword>
<feature type="domain" description="Protein kinase" evidence="5">
    <location>
        <begin position="180"/>
        <end position="442"/>
    </location>
</feature>
<dbReference type="GO" id="GO:0005634">
    <property type="term" value="C:nucleus"/>
    <property type="evidence" value="ECO:0007669"/>
    <property type="project" value="TreeGrafter"/>
</dbReference>
<dbReference type="STRING" id="1081102.A0A167P0M6"/>
<feature type="compositionally biased region" description="Basic and acidic residues" evidence="4">
    <location>
        <begin position="562"/>
        <end position="579"/>
    </location>
</feature>
<organism evidence="6 7">
    <name type="scientific">Niveomyces insectorum RCEF 264</name>
    <dbReference type="NCBI Taxonomy" id="1081102"/>
    <lineage>
        <taxon>Eukaryota</taxon>
        <taxon>Fungi</taxon>
        <taxon>Dikarya</taxon>
        <taxon>Ascomycota</taxon>
        <taxon>Pezizomycotina</taxon>
        <taxon>Sordariomycetes</taxon>
        <taxon>Hypocreomycetidae</taxon>
        <taxon>Hypocreales</taxon>
        <taxon>Cordycipitaceae</taxon>
        <taxon>Niveomyces</taxon>
    </lineage>
</organism>
<sequence>MSSAASAASADGGPSFYLVPENTAAENIVDNPANRKFVQTTPEGERALHLSFPDLRNPKITLGRANCHITIPDNHGTAGIHKLHCYFRYSLDTGAVVLCDKSQNNSTQVFDTDQDLIVPLSQAERSVVVTQSFNRKIFIGNKKHYRFKMVWNSDPIRFFLSGYPRFGPQRTSPDPSKARYLLGDFLGSGGFAAVWKAADVRSGKAMAVKRFNSMEGKGHVYAIREVNNMLTLSRNNSRKHDNILPILGHEYDNKNFEWIEIFMPLREGSVRSLIKRADALFTDSDIAKMVLYQMAKALKYMAKCNMIHRDIKPDNILYRTLHTQDNQPYYQFQLADFGLSQDDAQARSRAGTEPFMAPEVYHRRKQTCITDIWSLFATIAWIYNTNNFRDFHPSKTTEVHDALQVIAESVEYTFIKDMASVDPNYRLSAKALLEKLEAGGAFGTTENPISELDDLSLDETPDDEWQGNYIHSIPQDVANQFANAHNYGYASKKHPHTSMDGHSALADLSSVPQGYKAGPSSAYQPEPYHHGRVGEEYMQYSAPYPRNKQRVVEGEAAFAGEKANDEEQGTSKKGKDGFV</sequence>
<dbReference type="SMART" id="SM00220">
    <property type="entry name" value="S_TKc"/>
    <property type="match status" value="1"/>
</dbReference>
<accession>A0A167P0M6</accession>
<dbReference type="PROSITE" id="PS00107">
    <property type="entry name" value="PROTEIN_KINASE_ATP"/>
    <property type="match status" value="1"/>
</dbReference>
<comment type="caution">
    <text evidence="6">The sequence shown here is derived from an EMBL/GenBank/DDBJ whole genome shotgun (WGS) entry which is preliminary data.</text>
</comment>
<evidence type="ECO:0000313" key="6">
    <source>
        <dbReference type="EMBL" id="OAA56157.1"/>
    </source>
</evidence>
<dbReference type="InterPro" id="IPR011009">
    <property type="entry name" value="Kinase-like_dom_sf"/>
</dbReference>
<dbReference type="Pfam" id="PF00069">
    <property type="entry name" value="Pkinase"/>
    <property type="match status" value="1"/>
</dbReference>
<dbReference type="InterPro" id="IPR000719">
    <property type="entry name" value="Prot_kinase_dom"/>
</dbReference>
<dbReference type="GO" id="GO:0005524">
    <property type="term" value="F:ATP binding"/>
    <property type="evidence" value="ECO:0007669"/>
    <property type="project" value="UniProtKB-UniRule"/>
</dbReference>
<dbReference type="InterPro" id="IPR008984">
    <property type="entry name" value="SMAD_FHA_dom_sf"/>
</dbReference>
<proteinExistence type="predicted"/>
<keyword evidence="1 3" id="KW-0547">Nucleotide-binding</keyword>
<evidence type="ECO:0000256" key="1">
    <source>
        <dbReference type="ARBA" id="ARBA00022741"/>
    </source>
</evidence>
<evidence type="ECO:0000259" key="5">
    <source>
        <dbReference type="PROSITE" id="PS50011"/>
    </source>
</evidence>
<dbReference type="GO" id="GO:0005737">
    <property type="term" value="C:cytoplasm"/>
    <property type="evidence" value="ECO:0007669"/>
    <property type="project" value="TreeGrafter"/>
</dbReference>
<dbReference type="CDD" id="cd00180">
    <property type="entry name" value="PKc"/>
    <property type="match status" value="1"/>
</dbReference>
<evidence type="ECO:0000256" key="4">
    <source>
        <dbReference type="SAM" id="MobiDB-lite"/>
    </source>
</evidence>
<dbReference type="GO" id="GO:0004674">
    <property type="term" value="F:protein serine/threonine kinase activity"/>
    <property type="evidence" value="ECO:0007669"/>
    <property type="project" value="TreeGrafter"/>
</dbReference>
<evidence type="ECO:0000313" key="7">
    <source>
        <dbReference type="Proteomes" id="UP000076874"/>
    </source>
</evidence>
<dbReference type="SUPFAM" id="SSF56112">
    <property type="entry name" value="Protein kinase-like (PK-like)"/>
    <property type="match status" value="1"/>
</dbReference>
<dbReference type="SUPFAM" id="SSF49879">
    <property type="entry name" value="SMAD/FHA domain"/>
    <property type="match status" value="1"/>
</dbReference>
<keyword evidence="7" id="KW-1185">Reference proteome</keyword>
<dbReference type="GO" id="GO:0044773">
    <property type="term" value="P:mitotic DNA damage checkpoint signaling"/>
    <property type="evidence" value="ECO:0007669"/>
    <property type="project" value="TreeGrafter"/>
</dbReference>
<reference evidence="6 7" key="1">
    <citation type="journal article" date="2016" name="Genome Biol. Evol.">
        <title>Divergent and convergent evolution of fungal pathogenicity.</title>
        <authorList>
            <person name="Shang Y."/>
            <person name="Xiao G."/>
            <person name="Zheng P."/>
            <person name="Cen K."/>
            <person name="Zhan S."/>
            <person name="Wang C."/>
        </authorList>
    </citation>
    <scope>NUCLEOTIDE SEQUENCE [LARGE SCALE GENOMIC DNA]</scope>
    <source>
        <strain evidence="6 7">RCEF 264</strain>
    </source>
</reference>
<dbReference type="PROSITE" id="PS00108">
    <property type="entry name" value="PROTEIN_KINASE_ST"/>
    <property type="match status" value="1"/>
</dbReference>
<dbReference type="InterPro" id="IPR008271">
    <property type="entry name" value="Ser/Thr_kinase_AS"/>
</dbReference>
<protein>
    <submittedName>
        <fullName evidence="6">Protein kinase-like domain protein</fullName>
    </submittedName>
</protein>
<dbReference type="EMBL" id="AZHD01000017">
    <property type="protein sequence ID" value="OAA56157.1"/>
    <property type="molecule type" value="Genomic_DNA"/>
</dbReference>
<gene>
    <name evidence="6" type="ORF">SPI_07768</name>
</gene>
<keyword evidence="6" id="KW-0808">Transferase</keyword>
<evidence type="ECO:0000256" key="2">
    <source>
        <dbReference type="ARBA" id="ARBA00022840"/>
    </source>
</evidence>
<evidence type="ECO:0000256" key="3">
    <source>
        <dbReference type="PROSITE-ProRule" id="PRU10141"/>
    </source>
</evidence>
<keyword evidence="2 3" id="KW-0067">ATP-binding</keyword>
<feature type="binding site" evidence="3">
    <location>
        <position position="209"/>
    </location>
    <ligand>
        <name>ATP</name>
        <dbReference type="ChEBI" id="CHEBI:30616"/>
    </ligand>
</feature>
<dbReference type="PANTHER" id="PTHR44167:SF24">
    <property type="entry name" value="SERINE_THREONINE-PROTEIN KINASE CHK2"/>
    <property type="match status" value="1"/>
</dbReference>
<dbReference type="Gene3D" id="1.10.510.10">
    <property type="entry name" value="Transferase(Phosphotransferase) domain 1"/>
    <property type="match status" value="1"/>
</dbReference>
<dbReference type="Proteomes" id="UP000076874">
    <property type="component" value="Unassembled WGS sequence"/>
</dbReference>
<dbReference type="PROSITE" id="PS50011">
    <property type="entry name" value="PROTEIN_KINASE_DOM"/>
    <property type="match status" value="1"/>
</dbReference>
<feature type="region of interest" description="Disordered" evidence="4">
    <location>
        <begin position="551"/>
        <end position="579"/>
    </location>
</feature>
<dbReference type="InterPro" id="IPR017441">
    <property type="entry name" value="Protein_kinase_ATP_BS"/>
</dbReference>
<dbReference type="OrthoDB" id="4062651at2759"/>
<dbReference type="AlphaFoldDB" id="A0A167P0M6"/>
<dbReference type="PANTHER" id="PTHR44167">
    <property type="entry name" value="OVARIAN-SPECIFIC SERINE/THREONINE-PROTEIN KINASE LOK-RELATED"/>
    <property type="match status" value="1"/>
</dbReference>